<organism evidence="5">
    <name type="scientific">Naegleria gruberi</name>
    <name type="common">Amoeba</name>
    <dbReference type="NCBI Taxonomy" id="5762"/>
    <lineage>
        <taxon>Eukaryota</taxon>
        <taxon>Discoba</taxon>
        <taxon>Heterolobosea</taxon>
        <taxon>Tetramitia</taxon>
        <taxon>Eutetramitia</taxon>
        <taxon>Vahlkampfiidae</taxon>
        <taxon>Naegleria</taxon>
    </lineage>
</organism>
<dbReference type="Gene3D" id="1.10.506.10">
    <property type="entry name" value="GTPase Activation - p120gap, domain 1"/>
    <property type="match status" value="1"/>
</dbReference>
<dbReference type="Pfam" id="PF00616">
    <property type="entry name" value="RasGAP"/>
    <property type="match status" value="1"/>
</dbReference>
<dbReference type="VEuPathDB" id="AmoebaDB:NAEGRDRAFT_80301"/>
<dbReference type="InterPro" id="IPR036865">
    <property type="entry name" value="CRAL-TRIO_dom_sf"/>
</dbReference>
<dbReference type="Proteomes" id="UP000006671">
    <property type="component" value="Unassembled WGS sequence"/>
</dbReference>
<dbReference type="KEGG" id="ngr:NAEGRDRAFT_80301"/>
<feature type="compositionally biased region" description="Low complexity" evidence="2">
    <location>
        <begin position="7"/>
        <end position="20"/>
    </location>
</feature>
<dbReference type="InterPro" id="IPR008936">
    <property type="entry name" value="Rho_GTPase_activation_prot"/>
</dbReference>
<dbReference type="OMA" id="SCFYRSM"/>
<sequence>MSETKKPSSSTSPSTGTAKPVKGVQKLAGDIGKKYKLLVQIMTSDPRYAKALADVVPPAQHEKLADSLISLSYEIGASLAIIKSLIGLEFDRKQSHPSTILRVNSIVSKMMGKYTKRVGTQYLKLLLSKVVNEVVEQAETLDLEVDPEKVQGENKQEIIDRRLQQIEEVCQRFLDRITSESMIEEMPRELRAVCYFLKQYGEYYKFDIEKMILPLISGFVCLRYICPVIAMPQNADIIKMDDWKKGCVRQNLTQIAKVIQKLANGELFDTATPSLMPLNGWIQKNQEGIFKYMAQLPVDPKQQEGLNPFGDLQRSITFEDIHYKSFDMDDLLFLHTLIYDYGYELIVSLQNEVIMTHDKRPVSIVSTETDFLSLVQDLGPPPEKDRKLPLPEKKQEPPRKGSVKPSDKKDETAQPQNKLQRETLVGKTYDQIQEKVLERSMDNLMKNSEKFDLSELDRTRFLYVGKPTRQNLPVVYLILHRLKQEFLNHNDKLMIYIYKTLGALFNQKYCLIIDLSWADMADEYQALLYRAVVAFARLMKIEHLANCQQIYILHPNFKTKTAVDDIFNIIPNETRQRLIKVKYDWTSLSDIIEPIKIWIPFVSKKFIPTTYNLMLMKEKGDSGNERLMKITNDSLLVLDSKLGTVLDEIPFTTIVDIRIKKNCNEFLIKHKTETEHMLKERGGDLGYISKNIATANQTEVVKRFNCVSDQQRDNLVETIADVGVRCTSLEKKQTFIVEKDTKSGKRQKRILKFAYDSVLVFKEGVIKREIPFSTLQSFYIDKEEKSRMFINFMLLGRKKAYVVYHENATALRDSLLDTVVRFKFNVDLEKELFIRKDLDAVVDRFFSAAKDKTLTDESGLTSDIKQIVNIHNASEDIKKLFYKFNPQNDKRAPLSVDKMRIIATSLNVDFSEEHSRHLVSILDEKSVGYVVLDDIVRNYILNKRMKGMIQKRKDALVKRNEILQKQGSSSSK</sequence>
<gene>
    <name evidence="4" type="ORF">NAEGRDRAFT_80301</name>
</gene>
<dbReference type="InterPro" id="IPR039360">
    <property type="entry name" value="Ras_GTPase"/>
</dbReference>
<keyword evidence="1" id="KW-0343">GTPase activation</keyword>
<feature type="region of interest" description="Disordered" evidence="2">
    <location>
        <begin position="375"/>
        <end position="420"/>
    </location>
</feature>
<evidence type="ECO:0000259" key="3">
    <source>
        <dbReference type="PROSITE" id="PS50018"/>
    </source>
</evidence>
<dbReference type="Pfam" id="PF13716">
    <property type="entry name" value="CRAL_TRIO_2"/>
    <property type="match status" value="1"/>
</dbReference>
<feature type="region of interest" description="Disordered" evidence="2">
    <location>
        <begin position="1"/>
        <end position="21"/>
    </location>
</feature>
<feature type="domain" description="Ras-GAP" evidence="3">
    <location>
        <begin position="60"/>
        <end position="264"/>
    </location>
</feature>
<dbReference type="AlphaFoldDB" id="D2VKF5"/>
<dbReference type="GeneID" id="8852023"/>
<dbReference type="OrthoDB" id="775356at2759"/>
<dbReference type="eggNOG" id="KOG3508">
    <property type="taxonomic scope" value="Eukaryota"/>
</dbReference>
<reference evidence="4 5" key="1">
    <citation type="journal article" date="2010" name="Cell">
        <title>The genome of Naegleria gruberi illuminates early eukaryotic versatility.</title>
        <authorList>
            <person name="Fritz-Laylin L.K."/>
            <person name="Prochnik S.E."/>
            <person name="Ginger M.L."/>
            <person name="Dacks J.B."/>
            <person name="Carpenter M.L."/>
            <person name="Field M.C."/>
            <person name="Kuo A."/>
            <person name="Paredez A."/>
            <person name="Chapman J."/>
            <person name="Pham J."/>
            <person name="Shu S."/>
            <person name="Neupane R."/>
            <person name="Cipriano M."/>
            <person name="Mancuso J."/>
            <person name="Tu H."/>
            <person name="Salamov A."/>
            <person name="Lindquist E."/>
            <person name="Shapiro H."/>
            <person name="Lucas S."/>
            <person name="Grigoriev I.V."/>
            <person name="Cande W.Z."/>
            <person name="Fulton C."/>
            <person name="Rokhsar D.S."/>
            <person name="Dawson S.C."/>
        </authorList>
    </citation>
    <scope>NUCLEOTIDE SEQUENCE [LARGE SCALE GENOMIC DNA]</scope>
    <source>
        <strain evidence="4 5">NEG-M</strain>
    </source>
</reference>
<dbReference type="SMART" id="SM00323">
    <property type="entry name" value="RasGAP"/>
    <property type="match status" value="1"/>
</dbReference>
<keyword evidence="5" id="KW-1185">Reference proteome</keyword>
<dbReference type="RefSeq" id="XP_002675333.1">
    <property type="nucleotide sequence ID" value="XM_002675287.1"/>
</dbReference>
<evidence type="ECO:0000256" key="2">
    <source>
        <dbReference type="SAM" id="MobiDB-lite"/>
    </source>
</evidence>
<dbReference type="GO" id="GO:0005096">
    <property type="term" value="F:GTPase activator activity"/>
    <property type="evidence" value="ECO:0007669"/>
    <property type="project" value="UniProtKB-KW"/>
</dbReference>
<proteinExistence type="predicted"/>
<evidence type="ECO:0000256" key="1">
    <source>
        <dbReference type="ARBA" id="ARBA00022468"/>
    </source>
</evidence>
<dbReference type="InterPro" id="IPR001936">
    <property type="entry name" value="RasGAP_dom"/>
</dbReference>
<dbReference type="PANTHER" id="PTHR10194:SF60">
    <property type="entry name" value="RAS GTPASE-ACTIVATING PROTEIN RASKOL"/>
    <property type="match status" value="1"/>
</dbReference>
<dbReference type="PROSITE" id="PS50018">
    <property type="entry name" value="RAS_GTPASE_ACTIV_2"/>
    <property type="match status" value="1"/>
</dbReference>
<dbReference type="SUPFAM" id="SSF48350">
    <property type="entry name" value="GTPase activation domain, GAP"/>
    <property type="match status" value="1"/>
</dbReference>
<evidence type="ECO:0000313" key="4">
    <source>
        <dbReference type="EMBL" id="EFC42589.1"/>
    </source>
</evidence>
<dbReference type="InParanoid" id="D2VKF5"/>
<name>D2VKF5_NAEGR</name>
<dbReference type="PANTHER" id="PTHR10194">
    <property type="entry name" value="RAS GTPASE-ACTIVATING PROTEINS"/>
    <property type="match status" value="1"/>
</dbReference>
<protein>
    <submittedName>
        <fullName evidence="4">RasGTPase-activating protein</fullName>
    </submittedName>
</protein>
<dbReference type="EMBL" id="GG738878">
    <property type="protein sequence ID" value="EFC42589.1"/>
    <property type="molecule type" value="Genomic_DNA"/>
</dbReference>
<dbReference type="STRING" id="5762.D2VKF5"/>
<dbReference type="Gene3D" id="3.40.525.10">
    <property type="entry name" value="CRAL-TRIO lipid binding domain"/>
    <property type="match status" value="1"/>
</dbReference>
<accession>D2VKF5</accession>
<feature type="compositionally biased region" description="Basic and acidic residues" evidence="2">
    <location>
        <begin position="382"/>
        <end position="412"/>
    </location>
</feature>
<evidence type="ECO:0000313" key="5">
    <source>
        <dbReference type="Proteomes" id="UP000006671"/>
    </source>
</evidence>
<dbReference type="InterPro" id="IPR001251">
    <property type="entry name" value="CRAL-TRIO_dom"/>
</dbReference>